<gene>
    <name evidence="6" type="ORF">MTBBW1_120011</name>
</gene>
<sequence length="334" mass="37703">MRFTKRRYRSPIIISVVVAVLWLLCFPFFYESFISHLYFMPFVGAIAATIANITPAAAGIVYFPILTHINMAPVTVSQFSLMIQAYGMGLGTFRWFLFNRKLFIFNVIPVSIAGGFLGEIVSIVYLPISNPELLSLIFNFIAFLFTQIVFFSLIRNSQYPSKKVELNEFNITILFLLSFVGGLLCGWIGFGIDTIFYFVLTIIFRINPAAAIVTSISLMAAMSVTGTLLNFIFRELPLDLWFSAIPGVTIAGLFLAAYIAVKIGSRNILLLFTFFLATDFFMAFWTQEILPMTPAVKKMVIYPLAFYMLVFHIKLFIDNYNNSGIVPEDFNAMG</sequence>
<dbReference type="InterPro" id="IPR002781">
    <property type="entry name" value="TM_pro_TauE-like"/>
</dbReference>
<dbReference type="Proteomes" id="UP000191931">
    <property type="component" value="Unassembled WGS sequence"/>
</dbReference>
<feature type="transmembrane region" description="Helical" evidence="5">
    <location>
        <begin position="103"/>
        <end position="126"/>
    </location>
</feature>
<evidence type="ECO:0000313" key="6">
    <source>
        <dbReference type="EMBL" id="SLM27890.1"/>
    </source>
</evidence>
<comment type="subcellular location">
    <subcellularLocation>
        <location evidence="5">Cell membrane</location>
        <topology evidence="5">Multi-pass membrane protein</topology>
    </subcellularLocation>
    <subcellularLocation>
        <location evidence="1">Membrane</location>
        <topology evidence="1">Multi-pass membrane protein</topology>
    </subcellularLocation>
</comment>
<feature type="transmembrane region" description="Helical" evidence="5">
    <location>
        <begin position="12"/>
        <end position="30"/>
    </location>
</feature>
<dbReference type="OrthoDB" id="5418565at2"/>
<protein>
    <recommendedName>
        <fullName evidence="5">Probable membrane transporter protein</fullName>
    </recommendedName>
</protein>
<dbReference type="RefSeq" id="WP_080798806.1">
    <property type="nucleotide sequence ID" value="NZ_LT828540.1"/>
</dbReference>
<accession>A0A1W1H5X8</accession>
<comment type="similarity">
    <text evidence="5">Belongs to the 4-toluene sulfonate uptake permease (TSUP) (TC 2.A.102) family.</text>
</comment>
<dbReference type="InterPro" id="IPR051598">
    <property type="entry name" value="TSUP/Inactive_protease-like"/>
</dbReference>
<dbReference type="AlphaFoldDB" id="A0A1W1H5X8"/>
<dbReference type="PANTHER" id="PTHR43701:SF2">
    <property type="entry name" value="MEMBRANE TRANSPORTER PROTEIN YJNA-RELATED"/>
    <property type="match status" value="1"/>
</dbReference>
<evidence type="ECO:0000313" key="7">
    <source>
        <dbReference type="Proteomes" id="UP000191931"/>
    </source>
</evidence>
<keyword evidence="2 5" id="KW-0812">Transmembrane</keyword>
<proteinExistence type="inferred from homology"/>
<dbReference type="PANTHER" id="PTHR43701">
    <property type="entry name" value="MEMBRANE TRANSPORTER PROTEIN MJ0441-RELATED"/>
    <property type="match status" value="1"/>
</dbReference>
<feature type="transmembrane region" description="Helical" evidence="5">
    <location>
        <begin position="133"/>
        <end position="154"/>
    </location>
</feature>
<keyword evidence="3 5" id="KW-1133">Transmembrane helix</keyword>
<keyword evidence="4 5" id="KW-0472">Membrane</keyword>
<reference evidence="6 7" key="1">
    <citation type="submission" date="2017-03" db="EMBL/GenBank/DDBJ databases">
        <authorList>
            <person name="Afonso C.L."/>
            <person name="Miller P.J."/>
            <person name="Scott M.A."/>
            <person name="Spackman E."/>
            <person name="Goraichik I."/>
            <person name="Dimitrov K.M."/>
            <person name="Suarez D.L."/>
            <person name="Swayne D.E."/>
        </authorList>
    </citation>
    <scope>NUCLEOTIDE SEQUENCE [LARGE SCALE GENOMIC DNA]</scope>
    <source>
        <strain evidence="6">PRJEB14757</strain>
    </source>
</reference>
<evidence type="ECO:0000256" key="2">
    <source>
        <dbReference type="ARBA" id="ARBA00022692"/>
    </source>
</evidence>
<dbReference type="GO" id="GO:0005886">
    <property type="term" value="C:plasma membrane"/>
    <property type="evidence" value="ECO:0007669"/>
    <property type="project" value="UniProtKB-SubCell"/>
</dbReference>
<keyword evidence="5" id="KW-1003">Cell membrane</keyword>
<dbReference type="STRING" id="1246637.MTBBW1_120011"/>
<feature type="transmembrane region" description="Helical" evidence="5">
    <location>
        <begin position="79"/>
        <end position="97"/>
    </location>
</feature>
<evidence type="ECO:0000256" key="5">
    <source>
        <dbReference type="RuleBase" id="RU363041"/>
    </source>
</evidence>
<feature type="transmembrane region" description="Helical" evidence="5">
    <location>
        <begin position="212"/>
        <end position="234"/>
    </location>
</feature>
<dbReference type="Pfam" id="PF01925">
    <property type="entry name" value="TauE"/>
    <property type="match status" value="1"/>
</dbReference>
<feature type="transmembrane region" description="Helical" evidence="5">
    <location>
        <begin position="240"/>
        <end position="261"/>
    </location>
</feature>
<evidence type="ECO:0000256" key="4">
    <source>
        <dbReference type="ARBA" id="ARBA00023136"/>
    </source>
</evidence>
<comment type="caution">
    <text evidence="5">Lacks conserved residue(s) required for the propagation of feature annotation.</text>
</comment>
<evidence type="ECO:0000256" key="1">
    <source>
        <dbReference type="ARBA" id="ARBA00004141"/>
    </source>
</evidence>
<organism evidence="6 7">
    <name type="scientific">Desulfamplus magnetovallimortis</name>
    <dbReference type="NCBI Taxonomy" id="1246637"/>
    <lineage>
        <taxon>Bacteria</taxon>
        <taxon>Pseudomonadati</taxon>
        <taxon>Thermodesulfobacteriota</taxon>
        <taxon>Desulfobacteria</taxon>
        <taxon>Desulfobacterales</taxon>
        <taxon>Desulfobacteraceae</taxon>
        <taxon>Desulfamplus</taxon>
    </lineage>
</organism>
<evidence type="ECO:0000256" key="3">
    <source>
        <dbReference type="ARBA" id="ARBA00022989"/>
    </source>
</evidence>
<feature type="transmembrane region" description="Helical" evidence="5">
    <location>
        <begin position="42"/>
        <end position="67"/>
    </location>
</feature>
<feature type="transmembrane region" description="Helical" evidence="5">
    <location>
        <begin position="174"/>
        <end position="200"/>
    </location>
</feature>
<keyword evidence="7" id="KW-1185">Reference proteome</keyword>
<dbReference type="EMBL" id="FWEV01000024">
    <property type="protein sequence ID" value="SLM27890.1"/>
    <property type="molecule type" value="Genomic_DNA"/>
</dbReference>
<feature type="transmembrane region" description="Helical" evidence="5">
    <location>
        <begin position="299"/>
        <end position="317"/>
    </location>
</feature>
<feature type="transmembrane region" description="Helical" evidence="5">
    <location>
        <begin position="268"/>
        <end position="287"/>
    </location>
</feature>
<name>A0A1W1H5X8_9BACT</name>